<dbReference type="EMBL" id="JADKCH010000015">
    <property type="protein sequence ID" value="MBK8573234.1"/>
    <property type="molecule type" value="Genomic_DNA"/>
</dbReference>
<dbReference type="PANTHER" id="PTHR43267:SF1">
    <property type="entry name" value="TRNA THREONYLCARBAMOYLADENOSINE DEHYDRATASE"/>
    <property type="match status" value="1"/>
</dbReference>
<dbReference type="GO" id="GO:0061503">
    <property type="term" value="F:tRNA threonylcarbamoyladenosine dehydratase"/>
    <property type="evidence" value="ECO:0007669"/>
    <property type="project" value="TreeGrafter"/>
</dbReference>
<proteinExistence type="predicted"/>
<sequence>MRWFSRSELLLGEAALERLAVARVTVFGLGGVGSFAVEALARAGVGRLRLVDHDVVGPSNLNRQLFALRSTLGQPKAEVAAARVRDINPDCEVEPRQTFIHTDTLPELLTPRPDVMIDAIDSMTCKVALMRTAHEQGIPIITAMGAGGRTNSSLLRVGDLSETRLCPLAARVRKELRKVGIVDGIRCVYSLEPADNKRAANPVDIEPHRGPGRQRRPVGTISYMPAIVGMRVAEEVLRMLMAPSGLPSPAAGRP</sequence>
<name>A0A936F331_9BACT</name>
<dbReference type="InterPro" id="IPR045886">
    <property type="entry name" value="ThiF/MoeB/HesA"/>
</dbReference>
<evidence type="ECO:0000313" key="3">
    <source>
        <dbReference type="Proteomes" id="UP000709959"/>
    </source>
</evidence>
<evidence type="ECO:0000313" key="2">
    <source>
        <dbReference type="EMBL" id="MBK8573234.1"/>
    </source>
</evidence>
<dbReference type="Gene3D" id="3.40.50.720">
    <property type="entry name" value="NAD(P)-binding Rossmann-like Domain"/>
    <property type="match status" value="1"/>
</dbReference>
<dbReference type="Proteomes" id="UP000709959">
    <property type="component" value="Unassembled WGS sequence"/>
</dbReference>
<feature type="domain" description="THIF-type NAD/FAD binding fold" evidence="1">
    <location>
        <begin position="8"/>
        <end position="242"/>
    </location>
</feature>
<gene>
    <name evidence="2" type="ORF">IPN91_11445</name>
</gene>
<organism evidence="2 3">
    <name type="scientific">Candidatus Geothrix odensensis</name>
    <dbReference type="NCBI Taxonomy" id="2954440"/>
    <lineage>
        <taxon>Bacteria</taxon>
        <taxon>Pseudomonadati</taxon>
        <taxon>Acidobacteriota</taxon>
        <taxon>Holophagae</taxon>
        <taxon>Holophagales</taxon>
        <taxon>Holophagaceae</taxon>
        <taxon>Geothrix</taxon>
    </lineage>
</organism>
<dbReference type="AlphaFoldDB" id="A0A936F331"/>
<accession>A0A936F331</accession>
<dbReference type="PANTHER" id="PTHR43267">
    <property type="entry name" value="TRNA THREONYLCARBAMOYLADENOSINE DEHYDRATASE"/>
    <property type="match status" value="1"/>
</dbReference>
<dbReference type="GO" id="GO:0061504">
    <property type="term" value="P:cyclic threonylcarbamoyladenosine biosynthetic process"/>
    <property type="evidence" value="ECO:0007669"/>
    <property type="project" value="TreeGrafter"/>
</dbReference>
<dbReference type="InterPro" id="IPR035985">
    <property type="entry name" value="Ubiquitin-activating_enz"/>
</dbReference>
<protein>
    <submittedName>
        <fullName evidence="2">tRNA threonylcarbamoyladenosine dehydratase</fullName>
    </submittedName>
</protein>
<evidence type="ECO:0000259" key="1">
    <source>
        <dbReference type="Pfam" id="PF00899"/>
    </source>
</evidence>
<comment type="caution">
    <text evidence="2">The sequence shown here is derived from an EMBL/GenBank/DDBJ whole genome shotgun (WGS) entry which is preliminary data.</text>
</comment>
<dbReference type="InterPro" id="IPR000594">
    <property type="entry name" value="ThiF_NAD_FAD-bd"/>
</dbReference>
<dbReference type="Pfam" id="PF00899">
    <property type="entry name" value="ThiF"/>
    <property type="match status" value="1"/>
</dbReference>
<dbReference type="CDD" id="cd00755">
    <property type="entry name" value="YgdL_like"/>
    <property type="match status" value="1"/>
</dbReference>
<reference evidence="2 3" key="1">
    <citation type="submission" date="2020-10" db="EMBL/GenBank/DDBJ databases">
        <title>Connecting structure to function with the recovery of over 1000 high-quality activated sludge metagenome-assembled genomes encoding full-length rRNA genes using long-read sequencing.</title>
        <authorList>
            <person name="Singleton C.M."/>
            <person name="Petriglieri F."/>
            <person name="Kristensen J.M."/>
            <person name="Kirkegaard R.H."/>
            <person name="Michaelsen T.Y."/>
            <person name="Andersen M.H."/>
            <person name="Karst S.M."/>
            <person name="Dueholm M.S."/>
            <person name="Nielsen P.H."/>
            <person name="Albertsen M."/>
        </authorList>
    </citation>
    <scope>NUCLEOTIDE SEQUENCE [LARGE SCALE GENOMIC DNA]</scope>
    <source>
        <strain evidence="2">OdNE_18-Q3-R46-58_MAXAC.008</strain>
    </source>
</reference>
<dbReference type="SUPFAM" id="SSF69572">
    <property type="entry name" value="Activating enzymes of the ubiquitin-like proteins"/>
    <property type="match status" value="1"/>
</dbReference>
<dbReference type="GO" id="GO:0008641">
    <property type="term" value="F:ubiquitin-like modifier activating enzyme activity"/>
    <property type="evidence" value="ECO:0007669"/>
    <property type="project" value="InterPro"/>
</dbReference>